<protein>
    <submittedName>
        <fullName evidence="5">AraC family transcriptional regulator</fullName>
    </submittedName>
</protein>
<dbReference type="Proteomes" id="UP000215896">
    <property type="component" value="Unassembled WGS sequence"/>
</dbReference>
<dbReference type="AlphaFoldDB" id="A0A255GLS5"/>
<dbReference type="InterPro" id="IPR009057">
    <property type="entry name" value="Homeodomain-like_sf"/>
</dbReference>
<sequence>MTGRDRLRELLDAVLDGEGSLAGMAAAAHSSPFHFSREVTRLAGESPVALRRRIELERAAWRLQRGASVTDAAFDAGYDSVDGFTRAYRRAHGFAPSQTPVDDARGHWLESVNGIHFHSPTALWVHGPPGVGSGVLAILVEHDSWDVAALLECACDVPTGDLHRVLQPGGASLDWAGPEETLWQVLRQLALANEPWLAAIEGAEEPKLDGESEVAGLVARHRAVSERWLRLIADIDQRQAWNDRIIDAICEPPESFLLSEVVAHSLTFSAHRRQLARWMLRTLGAAPGPDPDPIIWHRRFTGGTS</sequence>
<dbReference type="OrthoDB" id="161473at2"/>
<feature type="domain" description="HTH araC/xylS-type" evidence="4">
    <location>
        <begin position="5"/>
        <end position="102"/>
    </location>
</feature>
<dbReference type="RefSeq" id="WP_094356301.1">
    <property type="nucleotide sequence ID" value="NZ_NMVK01000007.1"/>
</dbReference>
<proteinExistence type="predicted"/>
<name>A0A255GLS5_9ACTN</name>
<dbReference type="Gene3D" id="1.10.10.60">
    <property type="entry name" value="Homeodomain-like"/>
    <property type="match status" value="1"/>
</dbReference>
<reference evidence="5 6" key="1">
    <citation type="submission" date="2017-07" db="EMBL/GenBank/DDBJ databases">
        <title>Draft whole genome sequences of clinical Proprionibacteriaceae strains.</title>
        <authorList>
            <person name="Bernier A.-M."/>
            <person name="Bernard K."/>
            <person name="Domingo M.-C."/>
        </authorList>
    </citation>
    <scope>NUCLEOTIDE SEQUENCE [LARGE SCALE GENOMIC DNA]</scope>
    <source>
        <strain evidence="5 6">NML 030167</strain>
    </source>
</reference>
<organism evidence="5 6">
    <name type="scientific">Enemella evansiae</name>
    <dbReference type="NCBI Taxonomy" id="2016499"/>
    <lineage>
        <taxon>Bacteria</taxon>
        <taxon>Bacillati</taxon>
        <taxon>Actinomycetota</taxon>
        <taxon>Actinomycetes</taxon>
        <taxon>Propionibacteriales</taxon>
        <taxon>Propionibacteriaceae</taxon>
        <taxon>Enemella</taxon>
    </lineage>
</organism>
<evidence type="ECO:0000313" key="5">
    <source>
        <dbReference type="EMBL" id="OYO16785.1"/>
    </source>
</evidence>
<dbReference type="InterPro" id="IPR018060">
    <property type="entry name" value="HTH_AraC"/>
</dbReference>
<evidence type="ECO:0000256" key="3">
    <source>
        <dbReference type="ARBA" id="ARBA00023163"/>
    </source>
</evidence>
<dbReference type="InterPro" id="IPR050204">
    <property type="entry name" value="AraC_XylS_family_regulators"/>
</dbReference>
<gene>
    <name evidence="5" type="ORF">CGZ94_03920</name>
</gene>
<dbReference type="GO" id="GO:0003700">
    <property type="term" value="F:DNA-binding transcription factor activity"/>
    <property type="evidence" value="ECO:0007669"/>
    <property type="project" value="InterPro"/>
</dbReference>
<keyword evidence="1" id="KW-0805">Transcription regulation</keyword>
<accession>A0A255GLS5</accession>
<dbReference type="SUPFAM" id="SSF46689">
    <property type="entry name" value="Homeodomain-like"/>
    <property type="match status" value="1"/>
</dbReference>
<comment type="caution">
    <text evidence="5">The sequence shown here is derived from an EMBL/GenBank/DDBJ whole genome shotgun (WGS) entry which is preliminary data.</text>
</comment>
<dbReference type="GO" id="GO:0043565">
    <property type="term" value="F:sequence-specific DNA binding"/>
    <property type="evidence" value="ECO:0007669"/>
    <property type="project" value="InterPro"/>
</dbReference>
<evidence type="ECO:0000256" key="2">
    <source>
        <dbReference type="ARBA" id="ARBA00023125"/>
    </source>
</evidence>
<evidence type="ECO:0000256" key="1">
    <source>
        <dbReference type="ARBA" id="ARBA00023015"/>
    </source>
</evidence>
<dbReference type="SMART" id="SM00342">
    <property type="entry name" value="HTH_ARAC"/>
    <property type="match status" value="1"/>
</dbReference>
<dbReference type="PROSITE" id="PS01124">
    <property type="entry name" value="HTH_ARAC_FAMILY_2"/>
    <property type="match status" value="1"/>
</dbReference>
<dbReference type="PANTHER" id="PTHR46796">
    <property type="entry name" value="HTH-TYPE TRANSCRIPTIONAL ACTIVATOR RHAS-RELATED"/>
    <property type="match status" value="1"/>
</dbReference>
<dbReference type="EMBL" id="NMVO01000002">
    <property type="protein sequence ID" value="OYO16785.1"/>
    <property type="molecule type" value="Genomic_DNA"/>
</dbReference>
<evidence type="ECO:0000313" key="6">
    <source>
        <dbReference type="Proteomes" id="UP000215896"/>
    </source>
</evidence>
<evidence type="ECO:0000259" key="4">
    <source>
        <dbReference type="PROSITE" id="PS01124"/>
    </source>
</evidence>
<keyword evidence="3" id="KW-0804">Transcription</keyword>
<dbReference type="Pfam" id="PF12833">
    <property type="entry name" value="HTH_18"/>
    <property type="match status" value="1"/>
</dbReference>
<dbReference type="PANTHER" id="PTHR46796:SF2">
    <property type="entry name" value="TRANSCRIPTIONAL REGULATORY PROTEIN"/>
    <property type="match status" value="1"/>
</dbReference>
<keyword evidence="2" id="KW-0238">DNA-binding</keyword>
<keyword evidence="6" id="KW-1185">Reference proteome</keyword>